<dbReference type="EMBL" id="POSM01000010">
    <property type="protein sequence ID" value="PNI01117.1"/>
    <property type="molecule type" value="Genomic_DNA"/>
</dbReference>
<evidence type="ECO:0000256" key="1">
    <source>
        <dbReference type="SAM" id="Coils"/>
    </source>
</evidence>
<proteinExistence type="predicted"/>
<keyword evidence="1" id="KW-0175">Coiled coil</keyword>
<sequence>MSNKSLKDRMNWFKPEDKKMAEWLRSYAKRHDWVGGYSELTQEDKNRNKYQSNVEFARSFIDYWTSKDSINDDDKYKVNLLKSAWRSHNNKAQTSTFSLSKNAQKALEYLSKRLQKPKTTVINELLTTTVDNIKRNSNRKHESNLLAPILEKEATGIELLIKELDNINEMRNKLDEMKEECERLQKENAELKSHEEHIDFLHIDK</sequence>
<evidence type="ECO:0000313" key="2">
    <source>
        <dbReference type="EMBL" id="PNI01117.1"/>
    </source>
</evidence>
<reference evidence="2 3" key="1">
    <citation type="submission" date="2018-01" db="EMBL/GenBank/DDBJ databases">
        <title>Draft genome sequences of six Vibrio diazotrophicus strains isolated from deep-sea sediments of the Baltic Sea.</title>
        <authorList>
            <person name="Castillo D."/>
            <person name="Vandieken V."/>
            <person name="Chiang O."/>
            <person name="Middelboe M."/>
        </authorList>
    </citation>
    <scope>NUCLEOTIDE SEQUENCE [LARGE SCALE GENOMIC DNA]</scope>
    <source>
        <strain evidence="2 3">65.10M</strain>
    </source>
</reference>
<protein>
    <submittedName>
        <fullName evidence="2">Uncharacterized protein</fullName>
    </submittedName>
</protein>
<name>A0ABX4WBA8_VIBDI</name>
<organism evidence="2 3">
    <name type="scientific">Vibrio diazotrophicus</name>
    <dbReference type="NCBI Taxonomy" id="685"/>
    <lineage>
        <taxon>Bacteria</taxon>
        <taxon>Pseudomonadati</taxon>
        <taxon>Pseudomonadota</taxon>
        <taxon>Gammaproteobacteria</taxon>
        <taxon>Vibrionales</taxon>
        <taxon>Vibrionaceae</taxon>
        <taxon>Vibrio</taxon>
    </lineage>
</organism>
<evidence type="ECO:0000313" key="3">
    <source>
        <dbReference type="Proteomes" id="UP000236547"/>
    </source>
</evidence>
<keyword evidence="3" id="KW-1185">Reference proteome</keyword>
<feature type="coiled-coil region" evidence="1">
    <location>
        <begin position="157"/>
        <end position="204"/>
    </location>
</feature>
<comment type="caution">
    <text evidence="2">The sequence shown here is derived from an EMBL/GenBank/DDBJ whole genome shotgun (WGS) entry which is preliminary data.</text>
</comment>
<gene>
    <name evidence="2" type="ORF">C1O25_09280</name>
</gene>
<dbReference type="RefSeq" id="WP_102968348.1">
    <property type="nucleotide sequence ID" value="NZ_POSM01000010.1"/>
</dbReference>
<dbReference type="Proteomes" id="UP000236547">
    <property type="component" value="Unassembled WGS sequence"/>
</dbReference>
<accession>A0ABX4WBA8</accession>